<keyword evidence="1" id="KW-0175">Coiled coil</keyword>
<dbReference type="RefSeq" id="WP_147168265.1">
    <property type="nucleotide sequence ID" value="NZ_VOOR01000031.1"/>
</dbReference>
<sequence length="229" mass="26743">MQQENKTNFSPWKIGLIVVGIILLLRFAGPLRFMLLTLVLLGGVGFLIFLVYEVLRQQRLKKSRGGDVPAEVAERMQEVDQHIRQYSEQLKAIKGNIRELRRELRDEGALNIKNRTDAQYLIREFEAEYELGQAKVSFYRTARHKLERLLHNHQLSRTLAQKEAELRKLKEQRYEELADMEALRSDMELEALYLDTIDQLALKVPDNLSLDHVRELQTQLEEMTKGLEG</sequence>
<proteinExistence type="predicted"/>
<organism evidence="3 4">
    <name type="scientific">Phaeodactylibacter luteus</name>
    <dbReference type="NCBI Taxonomy" id="1564516"/>
    <lineage>
        <taxon>Bacteria</taxon>
        <taxon>Pseudomonadati</taxon>
        <taxon>Bacteroidota</taxon>
        <taxon>Saprospiria</taxon>
        <taxon>Saprospirales</taxon>
        <taxon>Haliscomenobacteraceae</taxon>
        <taxon>Phaeodactylibacter</taxon>
    </lineage>
</organism>
<feature type="coiled-coil region" evidence="1">
    <location>
        <begin position="76"/>
        <end position="110"/>
    </location>
</feature>
<feature type="transmembrane region" description="Helical" evidence="2">
    <location>
        <begin position="12"/>
        <end position="29"/>
    </location>
</feature>
<feature type="transmembrane region" description="Helical" evidence="2">
    <location>
        <begin position="35"/>
        <end position="55"/>
    </location>
</feature>
<gene>
    <name evidence="3" type="ORF">FRY97_14455</name>
</gene>
<reference evidence="3 4" key="1">
    <citation type="submission" date="2019-08" db="EMBL/GenBank/DDBJ databases">
        <title>Genome of Phaeodactylibacter luteus.</title>
        <authorList>
            <person name="Bowman J.P."/>
        </authorList>
    </citation>
    <scope>NUCLEOTIDE SEQUENCE [LARGE SCALE GENOMIC DNA]</scope>
    <source>
        <strain evidence="3 4">KCTC 42180</strain>
    </source>
</reference>
<dbReference type="EMBL" id="VOOR01000031">
    <property type="protein sequence ID" value="TXB62358.1"/>
    <property type="molecule type" value="Genomic_DNA"/>
</dbReference>
<keyword evidence="2" id="KW-1133">Transmembrane helix</keyword>
<name>A0A5C6RIU9_9BACT</name>
<evidence type="ECO:0000256" key="2">
    <source>
        <dbReference type="SAM" id="Phobius"/>
    </source>
</evidence>
<feature type="coiled-coil region" evidence="1">
    <location>
        <begin position="152"/>
        <end position="186"/>
    </location>
</feature>
<comment type="caution">
    <text evidence="3">The sequence shown here is derived from an EMBL/GenBank/DDBJ whole genome shotgun (WGS) entry which is preliminary data.</text>
</comment>
<evidence type="ECO:0000256" key="1">
    <source>
        <dbReference type="SAM" id="Coils"/>
    </source>
</evidence>
<dbReference type="Proteomes" id="UP000321580">
    <property type="component" value="Unassembled WGS sequence"/>
</dbReference>
<evidence type="ECO:0000313" key="4">
    <source>
        <dbReference type="Proteomes" id="UP000321580"/>
    </source>
</evidence>
<accession>A0A5C6RIU9</accession>
<keyword evidence="2" id="KW-0472">Membrane</keyword>
<protein>
    <submittedName>
        <fullName evidence="3">Uncharacterized protein</fullName>
    </submittedName>
</protein>
<dbReference type="AlphaFoldDB" id="A0A5C6RIU9"/>
<keyword evidence="4" id="KW-1185">Reference proteome</keyword>
<evidence type="ECO:0000313" key="3">
    <source>
        <dbReference type="EMBL" id="TXB62358.1"/>
    </source>
</evidence>
<dbReference type="OrthoDB" id="9834772at2"/>
<keyword evidence="2" id="KW-0812">Transmembrane</keyword>